<comment type="caution">
    <text evidence="3">The sequence shown here is derived from an EMBL/GenBank/DDBJ whole genome shotgun (WGS) entry which is preliminary data.</text>
</comment>
<gene>
    <name evidence="3" type="ORF">ENSA7_04940</name>
</gene>
<feature type="region of interest" description="Disordered" evidence="1">
    <location>
        <begin position="82"/>
        <end position="119"/>
    </location>
</feature>
<accession>A0A2S9YXE9</accession>
<dbReference type="GO" id="GO:0004803">
    <property type="term" value="F:transposase activity"/>
    <property type="evidence" value="ECO:0007669"/>
    <property type="project" value="InterPro"/>
</dbReference>
<sequence>MLASREIAHEQLLVTKLLGSVYHTPRRYWSEPKPARSSSGKADRRPQAIAARAAVQRRWARCQTRNRDGPLLLGFSRDRHRCPCSRARDRTSPPLPSADYPRAKRRLRGRKPRLSRPSSVVGRRPLYAGLVPTVHQSGGPAKIGHITKEGSSELRAIMIQAAHIASRPTTRNANELRAYLERIRGSRSRKKIALTALARHMLSIAFHIWRDGTEYDPQTNEVQHHQLRFNQDRRRSAKSVWVTPWMSWALVLRGLADPLSRMAPCDRAASPSTYGRMVTPDVAAPRHLEQRRLALPWFESSRLAR</sequence>
<evidence type="ECO:0000259" key="2">
    <source>
        <dbReference type="Pfam" id="PF02371"/>
    </source>
</evidence>
<feature type="compositionally biased region" description="Basic residues" evidence="1">
    <location>
        <begin position="103"/>
        <end position="114"/>
    </location>
</feature>
<evidence type="ECO:0000313" key="3">
    <source>
        <dbReference type="EMBL" id="PRQ09739.1"/>
    </source>
</evidence>
<dbReference type="RefSeq" id="WP_372237552.1">
    <property type="nucleotide sequence ID" value="NZ_PVNL01000013.1"/>
</dbReference>
<organism evidence="3 4">
    <name type="scientific">Enhygromyxa salina</name>
    <dbReference type="NCBI Taxonomy" id="215803"/>
    <lineage>
        <taxon>Bacteria</taxon>
        <taxon>Pseudomonadati</taxon>
        <taxon>Myxococcota</taxon>
        <taxon>Polyangia</taxon>
        <taxon>Nannocystales</taxon>
        <taxon>Nannocystaceae</taxon>
        <taxon>Enhygromyxa</taxon>
    </lineage>
</organism>
<dbReference type="Proteomes" id="UP000238823">
    <property type="component" value="Unassembled WGS sequence"/>
</dbReference>
<dbReference type="GO" id="GO:0003677">
    <property type="term" value="F:DNA binding"/>
    <property type="evidence" value="ECO:0007669"/>
    <property type="project" value="InterPro"/>
</dbReference>
<evidence type="ECO:0000313" key="4">
    <source>
        <dbReference type="Proteomes" id="UP000238823"/>
    </source>
</evidence>
<dbReference type="GO" id="GO:0006313">
    <property type="term" value="P:DNA transposition"/>
    <property type="evidence" value="ECO:0007669"/>
    <property type="project" value="InterPro"/>
</dbReference>
<name>A0A2S9YXE9_9BACT</name>
<dbReference type="EMBL" id="PVNL01000013">
    <property type="protein sequence ID" value="PRQ09739.1"/>
    <property type="molecule type" value="Genomic_DNA"/>
</dbReference>
<dbReference type="PANTHER" id="PTHR33055">
    <property type="entry name" value="TRANSPOSASE FOR INSERTION SEQUENCE ELEMENT IS1111A"/>
    <property type="match status" value="1"/>
</dbReference>
<reference evidence="3 4" key="1">
    <citation type="submission" date="2018-03" db="EMBL/GenBank/DDBJ databases">
        <title>Draft Genome Sequences of the Obligatory Marine Myxobacteria Enhygromyxa salina SWB007.</title>
        <authorList>
            <person name="Poehlein A."/>
            <person name="Moghaddam J.A."/>
            <person name="Harms H."/>
            <person name="Alanjari M."/>
            <person name="Koenig G.M."/>
            <person name="Daniel R."/>
            <person name="Schaeberle T.F."/>
        </authorList>
    </citation>
    <scope>NUCLEOTIDE SEQUENCE [LARGE SCALE GENOMIC DNA]</scope>
    <source>
        <strain evidence="3 4">SWB007</strain>
    </source>
</reference>
<protein>
    <submittedName>
        <fullName evidence="3">Transposase IS116/IS110/IS902 family protein</fullName>
    </submittedName>
</protein>
<evidence type="ECO:0000256" key="1">
    <source>
        <dbReference type="SAM" id="MobiDB-lite"/>
    </source>
</evidence>
<dbReference type="InterPro" id="IPR003346">
    <property type="entry name" value="Transposase_20"/>
</dbReference>
<dbReference type="AlphaFoldDB" id="A0A2S9YXE9"/>
<dbReference type="InterPro" id="IPR047650">
    <property type="entry name" value="Transpos_IS110"/>
</dbReference>
<dbReference type="Pfam" id="PF02371">
    <property type="entry name" value="Transposase_20"/>
    <property type="match status" value="1"/>
</dbReference>
<feature type="domain" description="Transposase IS116/IS110/IS902 C-terminal" evidence="2">
    <location>
        <begin position="127"/>
        <end position="169"/>
    </location>
</feature>
<feature type="region of interest" description="Disordered" evidence="1">
    <location>
        <begin position="28"/>
        <end position="47"/>
    </location>
</feature>
<dbReference type="PANTHER" id="PTHR33055:SF13">
    <property type="entry name" value="TRANSPOSASE"/>
    <property type="match status" value="1"/>
</dbReference>
<proteinExistence type="predicted"/>